<dbReference type="RefSeq" id="WP_189134832.1">
    <property type="nucleotide sequence ID" value="NZ_BMMS01000032.1"/>
</dbReference>
<evidence type="ECO:0000256" key="6">
    <source>
        <dbReference type="ARBA" id="ARBA00023136"/>
    </source>
</evidence>
<evidence type="ECO:0000256" key="3">
    <source>
        <dbReference type="ARBA" id="ARBA00022475"/>
    </source>
</evidence>
<comment type="subcellular location">
    <subcellularLocation>
        <location evidence="1 7">Cell membrane</location>
        <topology evidence="1 7">Multi-pass membrane protein</topology>
    </subcellularLocation>
</comment>
<accession>A0A918E1C1</accession>
<dbReference type="PROSITE" id="PS50928">
    <property type="entry name" value="ABC_TM1"/>
    <property type="match status" value="1"/>
</dbReference>
<gene>
    <name evidence="9" type="ORF">GCM10012280_58530</name>
</gene>
<evidence type="ECO:0000313" key="9">
    <source>
        <dbReference type="EMBL" id="GGO97223.1"/>
    </source>
</evidence>
<evidence type="ECO:0000256" key="7">
    <source>
        <dbReference type="RuleBase" id="RU363032"/>
    </source>
</evidence>
<sequence>MTMEAIPAAPARSHHKRRPWRPDPLTALSAVIVCAVLALTVWGSALAPQPPMRQDLFGAALPPGGEHLLGTDQLGRDILSRTLAGARTAVLGPLIIALVTAVFSTCLGLLAGYIGGITDSVVSRLADVVYSVPPLLVAIVAVGVLGGGYTLGIVVLSILNIPAGLRSIRAAVLEQKALPYIESAWVIGKSGTHIMWVHILPNIRPIALTTFFLAFTYAFVDLSTLSFLGLGVAPGTSDWGRMVAESRVLVFQNPWAALAPLLLIVVTAVCANLLGESLEGAAAEKGKAR</sequence>
<evidence type="ECO:0000256" key="1">
    <source>
        <dbReference type="ARBA" id="ARBA00004651"/>
    </source>
</evidence>
<evidence type="ECO:0000259" key="8">
    <source>
        <dbReference type="PROSITE" id="PS50928"/>
    </source>
</evidence>
<name>A0A918E1C1_9ACTN</name>
<feature type="transmembrane region" description="Helical" evidence="7">
    <location>
        <begin position="90"/>
        <end position="115"/>
    </location>
</feature>
<feature type="transmembrane region" description="Helical" evidence="7">
    <location>
        <begin position="135"/>
        <end position="159"/>
    </location>
</feature>
<evidence type="ECO:0000256" key="2">
    <source>
        <dbReference type="ARBA" id="ARBA00022448"/>
    </source>
</evidence>
<proteinExistence type="inferred from homology"/>
<feature type="transmembrane region" description="Helical" evidence="7">
    <location>
        <begin position="211"/>
        <end position="235"/>
    </location>
</feature>
<dbReference type="InterPro" id="IPR000515">
    <property type="entry name" value="MetI-like"/>
</dbReference>
<evidence type="ECO:0000256" key="5">
    <source>
        <dbReference type="ARBA" id="ARBA00022989"/>
    </source>
</evidence>
<dbReference type="EMBL" id="BMMS01000032">
    <property type="protein sequence ID" value="GGO97223.1"/>
    <property type="molecule type" value="Genomic_DNA"/>
</dbReference>
<dbReference type="Pfam" id="PF00528">
    <property type="entry name" value="BPD_transp_1"/>
    <property type="match status" value="1"/>
</dbReference>
<keyword evidence="3" id="KW-1003">Cell membrane</keyword>
<evidence type="ECO:0000256" key="4">
    <source>
        <dbReference type="ARBA" id="ARBA00022692"/>
    </source>
</evidence>
<keyword evidence="2 7" id="KW-0813">Transport</keyword>
<dbReference type="InterPro" id="IPR050366">
    <property type="entry name" value="BP-dependent_transpt_permease"/>
</dbReference>
<dbReference type="Proteomes" id="UP000641932">
    <property type="component" value="Unassembled WGS sequence"/>
</dbReference>
<dbReference type="PANTHER" id="PTHR43386">
    <property type="entry name" value="OLIGOPEPTIDE TRANSPORT SYSTEM PERMEASE PROTEIN APPC"/>
    <property type="match status" value="1"/>
</dbReference>
<evidence type="ECO:0000313" key="10">
    <source>
        <dbReference type="Proteomes" id="UP000641932"/>
    </source>
</evidence>
<dbReference type="GO" id="GO:0005886">
    <property type="term" value="C:plasma membrane"/>
    <property type="evidence" value="ECO:0007669"/>
    <property type="project" value="UniProtKB-SubCell"/>
</dbReference>
<dbReference type="CDD" id="cd06261">
    <property type="entry name" value="TM_PBP2"/>
    <property type="match status" value="1"/>
</dbReference>
<feature type="domain" description="ABC transmembrane type-1" evidence="8">
    <location>
        <begin position="90"/>
        <end position="275"/>
    </location>
</feature>
<dbReference type="SUPFAM" id="SSF161098">
    <property type="entry name" value="MetI-like"/>
    <property type="match status" value="1"/>
</dbReference>
<feature type="transmembrane region" description="Helical" evidence="7">
    <location>
        <begin position="25"/>
        <end position="47"/>
    </location>
</feature>
<reference evidence="9" key="1">
    <citation type="journal article" date="2014" name="Int. J. Syst. Evol. Microbiol.">
        <title>Complete genome sequence of Corynebacterium casei LMG S-19264T (=DSM 44701T), isolated from a smear-ripened cheese.</title>
        <authorList>
            <consortium name="US DOE Joint Genome Institute (JGI-PGF)"/>
            <person name="Walter F."/>
            <person name="Albersmeier A."/>
            <person name="Kalinowski J."/>
            <person name="Ruckert C."/>
        </authorList>
    </citation>
    <scope>NUCLEOTIDE SEQUENCE</scope>
    <source>
        <strain evidence="9">CGMCC 4.7201</strain>
    </source>
</reference>
<dbReference type="InterPro" id="IPR035906">
    <property type="entry name" value="MetI-like_sf"/>
</dbReference>
<keyword evidence="6 7" id="KW-0472">Membrane</keyword>
<keyword evidence="10" id="KW-1185">Reference proteome</keyword>
<dbReference type="AlphaFoldDB" id="A0A918E1C1"/>
<protein>
    <submittedName>
        <fullName evidence="9">ABC transporter permease</fullName>
    </submittedName>
</protein>
<keyword evidence="4 7" id="KW-0812">Transmembrane</keyword>
<comment type="similarity">
    <text evidence="7">Belongs to the binding-protein-dependent transport system permease family.</text>
</comment>
<keyword evidence="5 7" id="KW-1133">Transmembrane helix</keyword>
<reference evidence="9" key="2">
    <citation type="submission" date="2020-09" db="EMBL/GenBank/DDBJ databases">
        <authorList>
            <person name="Sun Q."/>
            <person name="Zhou Y."/>
        </authorList>
    </citation>
    <scope>NUCLEOTIDE SEQUENCE</scope>
    <source>
        <strain evidence="9">CGMCC 4.7201</strain>
    </source>
</reference>
<dbReference type="GO" id="GO:0055085">
    <property type="term" value="P:transmembrane transport"/>
    <property type="evidence" value="ECO:0007669"/>
    <property type="project" value="InterPro"/>
</dbReference>
<feature type="transmembrane region" description="Helical" evidence="7">
    <location>
        <begin position="255"/>
        <end position="275"/>
    </location>
</feature>
<organism evidence="9 10">
    <name type="scientific">Wenjunlia tyrosinilytica</name>
    <dbReference type="NCBI Taxonomy" id="1544741"/>
    <lineage>
        <taxon>Bacteria</taxon>
        <taxon>Bacillati</taxon>
        <taxon>Actinomycetota</taxon>
        <taxon>Actinomycetes</taxon>
        <taxon>Kitasatosporales</taxon>
        <taxon>Streptomycetaceae</taxon>
        <taxon>Wenjunlia</taxon>
    </lineage>
</organism>
<dbReference type="PANTHER" id="PTHR43386:SF1">
    <property type="entry name" value="D,D-DIPEPTIDE TRANSPORT SYSTEM PERMEASE PROTEIN DDPC-RELATED"/>
    <property type="match status" value="1"/>
</dbReference>
<comment type="caution">
    <text evidence="9">The sequence shown here is derived from an EMBL/GenBank/DDBJ whole genome shotgun (WGS) entry which is preliminary data.</text>
</comment>
<dbReference type="Gene3D" id="1.10.3720.10">
    <property type="entry name" value="MetI-like"/>
    <property type="match status" value="1"/>
</dbReference>